<protein>
    <submittedName>
        <fullName evidence="1">Uncharacterized protein</fullName>
    </submittedName>
</protein>
<dbReference type="STRING" id="7398.A0A1A9ZW25"/>
<accession>A0A1A9ZW25</accession>
<name>A0A1A9ZW25_GLOPL</name>
<reference evidence="1" key="2">
    <citation type="submission" date="2020-05" db="UniProtKB">
        <authorList>
            <consortium name="EnsemblMetazoa"/>
        </authorList>
    </citation>
    <scope>IDENTIFICATION</scope>
    <source>
        <strain evidence="1">IAEA</strain>
    </source>
</reference>
<dbReference type="VEuPathDB" id="VectorBase:GPAI026821"/>
<sequence>MSTCFTDELTLLEHIPRRNDPKHLKIHVYDLCGRLYTQGTYLQKTFAKTRKTGRKAAAATCKSSAEHMDCILQRTKPLKCLPRTSLLKQNDMV</sequence>
<proteinExistence type="predicted"/>
<dbReference type="AlphaFoldDB" id="A0A1A9ZW25"/>
<keyword evidence="2" id="KW-1185">Reference proteome</keyword>
<reference evidence="2" key="1">
    <citation type="submission" date="2014-03" db="EMBL/GenBank/DDBJ databases">
        <authorList>
            <person name="Aksoy S."/>
            <person name="Warren W."/>
            <person name="Wilson R.K."/>
        </authorList>
    </citation>
    <scope>NUCLEOTIDE SEQUENCE [LARGE SCALE GENOMIC DNA]</scope>
    <source>
        <strain evidence="2">IAEA</strain>
    </source>
</reference>
<evidence type="ECO:0000313" key="2">
    <source>
        <dbReference type="Proteomes" id="UP000092445"/>
    </source>
</evidence>
<evidence type="ECO:0000313" key="1">
    <source>
        <dbReference type="EnsemblMetazoa" id="GPAI026821-PA"/>
    </source>
</evidence>
<dbReference type="Proteomes" id="UP000092445">
    <property type="component" value="Unassembled WGS sequence"/>
</dbReference>
<dbReference type="EnsemblMetazoa" id="GPAI026821-RA">
    <property type="protein sequence ID" value="GPAI026821-PA"/>
    <property type="gene ID" value="GPAI026821"/>
</dbReference>
<organism evidence="1 2">
    <name type="scientific">Glossina pallidipes</name>
    <name type="common">Tsetse fly</name>
    <dbReference type="NCBI Taxonomy" id="7398"/>
    <lineage>
        <taxon>Eukaryota</taxon>
        <taxon>Metazoa</taxon>
        <taxon>Ecdysozoa</taxon>
        <taxon>Arthropoda</taxon>
        <taxon>Hexapoda</taxon>
        <taxon>Insecta</taxon>
        <taxon>Pterygota</taxon>
        <taxon>Neoptera</taxon>
        <taxon>Endopterygota</taxon>
        <taxon>Diptera</taxon>
        <taxon>Brachycera</taxon>
        <taxon>Muscomorpha</taxon>
        <taxon>Hippoboscoidea</taxon>
        <taxon>Glossinidae</taxon>
        <taxon>Glossina</taxon>
    </lineage>
</organism>